<sequence>MQEEKFGILLEGEFSSVIFTVYYKIEKDTFDESRKKRSVWIYFIQT</sequence>
<accession>A0A0S2IMV1</accession>
<dbReference type="Proteomes" id="UP000058857">
    <property type="component" value="Chromosome 1"/>
</dbReference>
<dbReference type="EMBL" id="CP012029">
    <property type="protein sequence ID" value="ALO25003.1"/>
    <property type="molecule type" value="Genomic_DNA"/>
</dbReference>
<dbReference type="AlphaFoldDB" id="A0A0S2IMV1"/>
<proteinExistence type="predicted"/>
<evidence type="ECO:0000313" key="1">
    <source>
        <dbReference type="EMBL" id="ALO25003.1"/>
    </source>
</evidence>
<reference evidence="1 2" key="1">
    <citation type="journal article" date="2015" name="PLoS Negl. Trop. Dis.">
        <title>Distribution of Plasmids in Distinct Leptospira Pathogenic Species.</title>
        <authorList>
            <person name="Wang Y."/>
            <person name="Zhuang X."/>
            <person name="Zhong Y."/>
            <person name="Zhang C."/>
            <person name="Zhang Y."/>
            <person name="Zeng L."/>
            <person name="Zhu Y."/>
            <person name="He P."/>
            <person name="Dong K."/>
            <person name="Pal U."/>
            <person name="Guo X."/>
            <person name="Qin J."/>
        </authorList>
    </citation>
    <scope>NUCLEOTIDE SEQUENCE [LARGE SCALE GENOMIC DNA]</scope>
    <source>
        <strain evidence="1 2">56604</strain>
    </source>
</reference>
<name>A0A0S2IMV1_LEPBO</name>
<protein>
    <submittedName>
        <fullName evidence="1">Uncharacterized protein</fullName>
    </submittedName>
</protein>
<organism evidence="1">
    <name type="scientific">Leptospira borgpetersenii serovar Ballum</name>
    <dbReference type="NCBI Taxonomy" id="280505"/>
    <lineage>
        <taxon>Bacteria</taxon>
        <taxon>Pseudomonadati</taxon>
        <taxon>Spirochaetota</taxon>
        <taxon>Spirochaetia</taxon>
        <taxon>Leptospirales</taxon>
        <taxon>Leptospiraceae</taxon>
        <taxon>Leptospira</taxon>
    </lineage>
</organism>
<gene>
    <name evidence="1" type="ORF">LBBP_00665</name>
</gene>
<evidence type="ECO:0000313" key="2">
    <source>
        <dbReference type="Proteomes" id="UP000058857"/>
    </source>
</evidence>
<dbReference type="PATRIC" id="fig|280505.15.peg.650"/>